<proteinExistence type="inferred from homology"/>
<dbReference type="Proteomes" id="UP000054266">
    <property type="component" value="Unassembled WGS sequence"/>
</dbReference>
<dbReference type="GO" id="GO:0000077">
    <property type="term" value="P:DNA damage checkpoint signaling"/>
    <property type="evidence" value="ECO:0007669"/>
    <property type="project" value="TreeGrafter"/>
</dbReference>
<dbReference type="GO" id="GO:0003689">
    <property type="term" value="F:DNA clamp loader activity"/>
    <property type="evidence" value="ECO:0007669"/>
    <property type="project" value="TreeGrafter"/>
</dbReference>
<dbReference type="InterPro" id="IPR027417">
    <property type="entry name" value="P-loop_NTPase"/>
</dbReference>
<sequence length="883" mass="96139">MAPRPAKRQRRSTIALSDDNDADFELPSSKHAKAGFQREITLDGRTSTTVSPVKTTKTRSAARKTTASSSPISSPEKTRKNTKVKDEPVKNKSLHNFFGKASEEQRWRKKSQTPDLEVENSAELSDAIEDDDLSDETLQELGLKIDKSSKSLERRNPNLLSSARNQKERTNGGSLPSSQRFVKPAVPPRNSTSVTNTDGADLEGHAPWADRYGPTNLEELMVHKKKVTDVQSWLQGKIDGRNNQKLLVLKGPAGSGKTTTVSLLAKAMGLQLVAWHNPAVSELGPNNSISAQFDEFLNRGGQFSSLAFDHDLSGRQAPEGVIRNQILVIEEFPATMTRSSSALHSFRSVISRFLARARAAPAIALRGQQSSNDGSPPVVIIISETLLSSSTALADSFTAHRLLGPEILNHPFVTSMDFNPVAATLMTKALDLVVKKEARDSRRRRTPGPGVIARLAEIGDIRSAVNSLEFLCLKGDNGSEWSGTVAAKVKRTGKDNVALTETEKNSLELVSQRETTLDMFHATGKIVYNKREDPRVLDTRAEPPPKPPDHLMHLYSPKVSQVDIEALLSETGTDIQTFISTVHENYILSCSGDNFEVSFDGCSDILSVSDILNPECRPNRRGNASNPNAGIVQSNFQAGSSDTLRQDEISFNVATRGLLFNLPSPVNRVGAAIPGGRRGDEFKMFYPASLRLWKPIEEMHGLLEMFVYGDGIAPSRPAASGADGPISDGGVATWQSRNLAENSMSMTTVPIKSEPRDHDIRYPTLIDFGIEQGSPPPPTIHAKDTLALELLPYRTRILAARHEDTTSLEKITKFKPTSYLSTAEENPEDDEDMVATSTGVAALPRATAAGPRTAGGRTGAPNLEAPSVGVEKMYISDDDIEDD</sequence>
<feature type="compositionally biased region" description="Low complexity" evidence="8">
    <location>
        <begin position="45"/>
        <end position="55"/>
    </location>
</feature>
<gene>
    <name evidence="10" type="ORF">PV04_01674</name>
</gene>
<evidence type="ECO:0000256" key="5">
    <source>
        <dbReference type="ARBA" id="ARBA00022840"/>
    </source>
</evidence>
<name>A0A0D2GMH0_9EURO</name>
<evidence type="ECO:0000256" key="6">
    <source>
        <dbReference type="ARBA" id="ARBA00023242"/>
    </source>
</evidence>
<organism evidence="10 11">
    <name type="scientific">Phialophora macrospora</name>
    <dbReference type="NCBI Taxonomy" id="1851006"/>
    <lineage>
        <taxon>Eukaryota</taxon>
        <taxon>Fungi</taxon>
        <taxon>Dikarya</taxon>
        <taxon>Ascomycota</taxon>
        <taxon>Pezizomycotina</taxon>
        <taxon>Eurotiomycetes</taxon>
        <taxon>Chaetothyriomycetidae</taxon>
        <taxon>Chaetothyriales</taxon>
        <taxon>Herpotrichiellaceae</taxon>
        <taxon>Phialophora</taxon>
    </lineage>
</organism>
<dbReference type="InterPro" id="IPR004582">
    <property type="entry name" value="Checkpoint_prot_Rad17_Rad24"/>
</dbReference>
<keyword evidence="11" id="KW-1185">Reference proteome</keyword>
<comment type="similarity">
    <text evidence="2">Belongs to the rad17/RAD24 family.</text>
</comment>
<dbReference type="Pfam" id="PF25812">
    <property type="entry name" value="RAD24_helical"/>
    <property type="match status" value="1"/>
</dbReference>
<dbReference type="GO" id="GO:0005524">
    <property type="term" value="F:ATP binding"/>
    <property type="evidence" value="ECO:0007669"/>
    <property type="project" value="UniProtKB-KW"/>
</dbReference>
<dbReference type="PANTHER" id="PTHR12172">
    <property type="entry name" value="CELL CYCLE CHECKPOINT PROTEIN RAD17"/>
    <property type="match status" value="1"/>
</dbReference>
<keyword evidence="3" id="KW-0547">Nucleotide-binding</keyword>
<evidence type="ECO:0000313" key="11">
    <source>
        <dbReference type="Proteomes" id="UP000054266"/>
    </source>
</evidence>
<comment type="subcellular location">
    <subcellularLocation>
        <location evidence="1">Nucleus</location>
    </subcellularLocation>
</comment>
<evidence type="ECO:0000259" key="9">
    <source>
        <dbReference type="Pfam" id="PF25812"/>
    </source>
</evidence>
<reference evidence="10 11" key="1">
    <citation type="submission" date="2015-01" db="EMBL/GenBank/DDBJ databases">
        <title>The Genome Sequence of Capronia semiimmersa CBS27337.</title>
        <authorList>
            <consortium name="The Broad Institute Genomics Platform"/>
            <person name="Cuomo C."/>
            <person name="de Hoog S."/>
            <person name="Gorbushina A."/>
            <person name="Stielow B."/>
            <person name="Teixiera M."/>
            <person name="Abouelleil A."/>
            <person name="Chapman S.B."/>
            <person name="Priest M."/>
            <person name="Young S.K."/>
            <person name="Wortman J."/>
            <person name="Nusbaum C."/>
            <person name="Birren B."/>
        </authorList>
    </citation>
    <scope>NUCLEOTIDE SEQUENCE [LARGE SCALE GENOMIC DNA]</scope>
    <source>
        <strain evidence="10 11">CBS 27337</strain>
    </source>
</reference>
<feature type="compositionally biased region" description="Polar residues" evidence="8">
    <location>
        <begin position="189"/>
        <end position="198"/>
    </location>
</feature>
<feature type="compositionally biased region" description="Acidic residues" evidence="8">
    <location>
        <begin position="116"/>
        <end position="133"/>
    </location>
</feature>
<keyword evidence="7" id="KW-0131">Cell cycle</keyword>
<feature type="compositionally biased region" description="Low complexity" evidence="8">
    <location>
        <begin position="841"/>
        <end position="861"/>
    </location>
</feature>
<evidence type="ECO:0000256" key="2">
    <source>
        <dbReference type="ARBA" id="ARBA00006168"/>
    </source>
</evidence>
<evidence type="ECO:0000256" key="1">
    <source>
        <dbReference type="ARBA" id="ARBA00004123"/>
    </source>
</evidence>
<dbReference type="GO" id="GO:0006281">
    <property type="term" value="P:DNA repair"/>
    <property type="evidence" value="ECO:0007669"/>
    <property type="project" value="InterPro"/>
</dbReference>
<dbReference type="EMBL" id="KN846956">
    <property type="protein sequence ID" value="KIW73569.1"/>
    <property type="molecule type" value="Genomic_DNA"/>
</dbReference>
<evidence type="ECO:0000256" key="3">
    <source>
        <dbReference type="ARBA" id="ARBA00022741"/>
    </source>
</evidence>
<evidence type="ECO:0000313" key="10">
    <source>
        <dbReference type="EMBL" id="KIW73569.1"/>
    </source>
</evidence>
<evidence type="ECO:0000256" key="7">
    <source>
        <dbReference type="ARBA" id="ARBA00023306"/>
    </source>
</evidence>
<evidence type="ECO:0000256" key="8">
    <source>
        <dbReference type="SAM" id="MobiDB-lite"/>
    </source>
</evidence>
<keyword evidence="6" id="KW-0539">Nucleus</keyword>
<dbReference type="HOGENOM" id="CLU_006397_0_0_1"/>
<feature type="domain" description="Checkpoint protein RAD24-like helical bundle" evidence="9">
    <location>
        <begin position="514"/>
        <end position="651"/>
    </location>
</feature>
<protein>
    <recommendedName>
        <fullName evidence="9">Checkpoint protein RAD24-like helical bundle domain-containing protein</fullName>
    </recommendedName>
</protein>
<dbReference type="GO" id="GO:0033314">
    <property type="term" value="P:mitotic DNA replication checkpoint signaling"/>
    <property type="evidence" value="ECO:0007669"/>
    <property type="project" value="TreeGrafter"/>
</dbReference>
<accession>A0A0D2GMH0</accession>
<keyword evidence="4" id="KW-0227">DNA damage</keyword>
<feature type="region of interest" description="Disordered" evidence="8">
    <location>
        <begin position="838"/>
        <end position="883"/>
    </location>
</feature>
<feature type="compositionally biased region" description="Polar residues" evidence="8">
    <location>
        <begin position="171"/>
        <end position="180"/>
    </location>
</feature>
<dbReference type="Gene3D" id="3.40.50.300">
    <property type="entry name" value="P-loop containing nucleotide triphosphate hydrolases"/>
    <property type="match status" value="1"/>
</dbReference>
<dbReference type="InterPro" id="IPR057927">
    <property type="entry name" value="RAD24-like_helical"/>
</dbReference>
<dbReference type="GO" id="GO:0005634">
    <property type="term" value="C:nucleus"/>
    <property type="evidence" value="ECO:0007669"/>
    <property type="project" value="UniProtKB-SubCell"/>
</dbReference>
<feature type="compositionally biased region" description="Basic residues" evidence="8">
    <location>
        <begin position="1"/>
        <end position="11"/>
    </location>
</feature>
<feature type="compositionally biased region" description="Basic and acidic residues" evidence="8">
    <location>
        <begin position="76"/>
        <end position="90"/>
    </location>
</feature>
<dbReference type="AlphaFoldDB" id="A0A0D2GMH0"/>
<feature type="region of interest" description="Disordered" evidence="8">
    <location>
        <begin position="148"/>
        <end position="206"/>
    </location>
</feature>
<dbReference type="SUPFAM" id="SSF52540">
    <property type="entry name" value="P-loop containing nucleoside triphosphate hydrolases"/>
    <property type="match status" value="1"/>
</dbReference>
<feature type="region of interest" description="Disordered" evidence="8">
    <location>
        <begin position="1"/>
        <end position="133"/>
    </location>
</feature>
<dbReference type="Pfam" id="PF03215">
    <property type="entry name" value="Rad17"/>
    <property type="match status" value="1"/>
</dbReference>
<keyword evidence="5" id="KW-0067">ATP-binding</keyword>
<dbReference type="STRING" id="5601.A0A0D2GMH0"/>
<evidence type="ECO:0000256" key="4">
    <source>
        <dbReference type="ARBA" id="ARBA00022763"/>
    </source>
</evidence>
<dbReference type="PANTHER" id="PTHR12172:SF0">
    <property type="entry name" value="CELL CYCLE CHECKPOINT PROTEIN RAD17"/>
    <property type="match status" value="1"/>
</dbReference>
<dbReference type="GO" id="GO:0003682">
    <property type="term" value="F:chromatin binding"/>
    <property type="evidence" value="ECO:0007669"/>
    <property type="project" value="TreeGrafter"/>
</dbReference>